<dbReference type="InterPro" id="IPR052513">
    <property type="entry name" value="Thioester_dehydratase-like"/>
</dbReference>
<gene>
    <name evidence="3" type="ORF">DSCO28_67850</name>
</gene>
<dbReference type="RefSeq" id="WP_155313787.1">
    <property type="nucleotide sequence ID" value="NZ_AP021876.1"/>
</dbReference>
<name>A0A5K8A0X5_9BACT</name>
<dbReference type="InterPro" id="IPR002878">
    <property type="entry name" value="ChsH2_C"/>
</dbReference>
<dbReference type="KEGG" id="dov:DSCO28_67850"/>
<evidence type="ECO:0000259" key="2">
    <source>
        <dbReference type="Pfam" id="PF12172"/>
    </source>
</evidence>
<dbReference type="Pfam" id="PF01796">
    <property type="entry name" value="OB_ChsH2_C"/>
    <property type="match status" value="1"/>
</dbReference>
<dbReference type="AlphaFoldDB" id="A0A5K8A0X5"/>
<evidence type="ECO:0008006" key="5">
    <source>
        <dbReference type="Google" id="ProtNLM"/>
    </source>
</evidence>
<dbReference type="PANTHER" id="PTHR34075">
    <property type="entry name" value="BLR3430 PROTEIN"/>
    <property type="match status" value="1"/>
</dbReference>
<feature type="domain" description="ChsH2 C-terminal OB-fold" evidence="1">
    <location>
        <begin position="65"/>
        <end position="125"/>
    </location>
</feature>
<reference evidence="3 4" key="1">
    <citation type="submission" date="2019-11" db="EMBL/GenBank/DDBJ databases">
        <title>Comparative genomics of hydrocarbon-degrading Desulfosarcina strains.</title>
        <authorList>
            <person name="Watanabe M."/>
            <person name="Kojima H."/>
            <person name="Fukui M."/>
        </authorList>
    </citation>
    <scope>NUCLEOTIDE SEQUENCE [LARGE SCALE GENOMIC DNA]</scope>
    <source>
        <strain evidence="3 4">28bB2T</strain>
    </source>
</reference>
<dbReference type="SUPFAM" id="SSF50249">
    <property type="entry name" value="Nucleic acid-binding proteins"/>
    <property type="match status" value="1"/>
</dbReference>
<dbReference type="Proteomes" id="UP000425960">
    <property type="component" value="Chromosome"/>
</dbReference>
<dbReference type="Pfam" id="PF12172">
    <property type="entry name" value="zf-ChsH2"/>
    <property type="match status" value="1"/>
</dbReference>
<accession>A0A5K8A0X5</accession>
<evidence type="ECO:0000313" key="4">
    <source>
        <dbReference type="Proteomes" id="UP000425960"/>
    </source>
</evidence>
<evidence type="ECO:0000259" key="1">
    <source>
        <dbReference type="Pfam" id="PF01796"/>
    </source>
</evidence>
<organism evidence="3 4">
    <name type="scientific">Desulfosarcina ovata subsp. sediminis</name>
    <dbReference type="NCBI Taxonomy" id="885957"/>
    <lineage>
        <taxon>Bacteria</taxon>
        <taxon>Pseudomonadati</taxon>
        <taxon>Thermodesulfobacteriota</taxon>
        <taxon>Desulfobacteria</taxon>
        <taxon>Desulfobacterales</taxon>
        <taxon>Desulfosarcinaceae</taxon>
        <taxon>Desulfosarcina</taxon>
    </lineage>
</organism>
<dbReference type="EMBL" id="AP021876">
    <property type="protein sequence ID" value="BBO86219.1"/>
    <property type="molecule type" value="Genomic_DNA"/>
</dbReference>
<dbReference type="PANTHER" id="PTHR34075:SF6">
    <property type="entry name" value="DNA-BINDING PROTEIN"/>
    <property type="match status" value="1"/>
</dbReference>
<dbReference type="Gene3D" id="6.10.30.10">
    <property type="match status" value="1"/>
</dbReference>
<protein>
    <recommendedName>
        <fullName evidence="5">DNA-binding protein</fullName>
    </recommendedName>
</protein>
<evidence type="ECO:0000313" key="3">
    <source>
        <dbReference type="EMBL" id="BBO86219.1"/>
    </source>
</evidence>
<feature type="domain" description="ChsH2 rubredoxin-like zinc ribbon" evidence="2">
    <location>
        <begin position="31"/>
        <end position="64"/>
    </location>
</feature>
<sequence length="143" mass="15954">MGKKQEDVRFGKFGTVSFTKTTKVNDFVDYLESGKVMYTHCKKCGANFFPPRADCEGCLSSDMEWKEVSGTGKLVSYSQLKYAPVGFDNDLPYSIAMLDYGDIQVFGRLDSALDIKDVEVGMEMTTAVNTLAEGQFNYVFKKA</sequence>
<proteinExistence type="predicted"/>
<dbReference type="InterPro" id="IPR022002">
    <property type="entry name" value="ChsH2_Znr"/>
</dbReference>
<dbReference type="InterPro" id="IPR012340">
    <property type="entry name" value="NA-bd_OB-fold"/>
</dbReference>